<evidence type="ECO:0000256" key="2">
    <source>
        <dbReference type="ARBA" id="ARBA00007357"/>
    </source>
</evidence>
<name>A0AAV8XG51_9CUCU</name>
<comment type="subcellular location">
    <subcellularLocation>
        <location evidence="1">Cell membrane</location>
        <topology evidence="1">Single-pass type II membrane protein</topology>
    </subcellularLocation>
</comment>
<dbReference type="InterPro" id="IPR000718">
    <property type="entry name" value="Peptidase_M13"/>
</dbReference>
<dbReference type="Proteomes" id="UP001162156">
    <property type="component" value="Unassembled WGS sequence"/>
</dbReference>
<protein>
    <recommendedName>
        <fullName evidence="3">Peptidase M13 N-terminal domain-containing protein</fullName>
    </recommendedName>
</protein>
<dbReference type="GO" id="GO:0004222">
    <property type="term" value="F:metalloendopeptidase activity"/>
    <property type="evidence" value="ECO:0007669"/>
    <property type="project" value="InterPro"/>
</dbReference>
<dbReference type="InterPro" id="IPR024079">
    <property type="entry name" value="MetalloPept_cat_dom_sf"/>
</dbReference>
<dbReference type="SUPFAM" id="SSF55486">
    <property type="entry name" value="Metalloproteases ('zincins'), catalytic domain"/>
    <property type="match status" value="1"/>
</dbReference>
<dbReference type="GO" id="GO:0006508">
    <property type="term" value="P:proteolysis"/>
    <property type="evidence" value="ECO:0007669"/>
    <property type="project" value="InterPro"/>
</dbReference>
<dbReference type="PROSITE" id="PS51885">
    <property type="entry name" value="NEPRILYSIN"/>
    <property type="match status" value="1"/>
</dbReference>
<evidence type="ECO:0000313" key="5">
    <source>
        <dbReference type="Proteomes" id="UP001162156"/>
    </source>
</evidence>
<sequence length="273" mass="30867">MPGHNSIRISPSGLGLPDKAYYYRDEDDQEYISDVIRYLSTARNEATKFGTDMFSYEKRIAEITPDSISQQNPITTYNSVSISELKETNLCKKWHKFSKKLEEKRLTNSAPEETMMFYALADVPTVEYSSSDHTIIIPRSLLTEPTFKDSYPSSIIYGRLGVEIAEAVVSSVLPYGSLWTADRKILSPFHMTVEESIRTVQSSNKCLSDHISNLNLEIPYDTANETALKTLKHVSAISIANEALTISLEKAEHIHQPSLESYEDSNIFFIIFS</sequence>
<dbReference type="GO" id="GO:0005886">
    <property type="term" value="C:plasma membrane"/>
    <property type="evidence" value="ECO:0007669"/>
    <property type="project" value="UniProtKB-SubCell"/>
</dbReference>
<organism evidence="4 5">
    <name type="scientific">Rhamnusium bicolor</name>
    <dbReference type="NCBI Taxonomy" id="1586634"/>
    <lineage>
        <taxon>Eukaryota</taxon>
        <taxon>Metazoa</taxon>
        <taxon>Ecdysozoa</taxon>
        <taxon>Arthropoda</taxon>
        <taxon>Hexapoda</taxon>
        <taxon>Insecta</taxon>
        <taxon>Pterygota</taxon>
        <taxon>Neoptera</taxon>
        <taxon>Endopterygota</taxon>
        <taxon>Coleoptera</taxon>
        <taxon>Polyphaga</taxon>
        <taxon>Cucujiformia</taxon>
        <taxon>Chrysomeloidea</taxon>
        <taxon>Cerambycidae</taxon>
        <taxon>Lepturinae</taxon>
        <taxon>Rhagiini</taxon>
        <taxon>Rhamnusium</taxon>
    </lineage>
</organism>
<dbReference type="Pfam" id="PF05649">
    <property type="entry name" value="Peptidase_M13_N"/>
    <property type="match status" value="1"/>
</dbReference>
<proteinExistence type="inferred from homology"/>
<dbReference type="AlphaFoldDB" id="A0AAV8XG51"/>
<evidence type="ECO:0000259" key="3">
    <source>
        <dbReference type="Pfam" id="PF05649"/>
    </source>
</evidence>
<feature type="domain" description="Peptidase M13 N-terminal" evidence="3">
    <location>
        <begin position="4"/>
        <end position="101"/>
    </location>
</feature>
<reference evidence="4" key="1">
    <citation type="journal article" date="2023" name="Insect Mol. Biol.">
        <title>Genome sequencing provides insights into the evolution of gene families encoding plant cell wall-degrading enzymes in longhorned beetles.</title>
        <authorList>
            <person name="Shin N.R."/>
            <person name="Okamura Y."/>
            <person name="Kirsch R."/>
            <person name="Pauchet Y."/>
        </authorList>
    </citation>
    <scope>NUCLEOTIDE SEQUENCE</scope>
    <source>
        <strain evidence="4">RBIC_L_NR</strain>
    </source>
</reference>
<dbReference type="InterPro" id="IPR008753">
    <property type="entry name" value="Peptidase_M13_N"/>
</dbReference>
<dbReference type="Gene3D" id="3.40.390.10">
    <property type="entry name" value="Collagenase (Catalytic Domain)"/>
    <property type="match status" value="1"/>
</dbReference>
<gene>
    <name evidence="4" type="ORF">NQ314_011773</name>
</gene>
<evidence type="ECO:0000313" key="4">
    <source>
        <dbReference type="EMBL" id="KAJ8937633.1"/>
    </source>
</evidence>
<evidence type="ECO:0000256" key="1">
    <source>
        <dbReference type="ARBA" id="ARBA00004401"/>
    </source>
</evidence>
<accession>A0AAV8XG51</accession>
<dbReference type="EMBL" id="JANEYF010003296">
    <property type="protein sequence ID" value="KAJ8937633.1"/>
    <property type="molecule type" value="Genomic_DNA"/>
</dbReference>
<comment type="similarity">
    <text evidence="2">Belongs to the peptidase M13 family.</text>
</comment>
<feature type="non-terminal residue" evidence="4">
    <location>
        <position position="273"/>
    </location>
</feature>
<comment type="caution">
    <text evidence="4">The sequence shown here is derived from an EMBL/GenBank/DDBJ whole genome shotgun (WGS) entry which is preliminary data.</text>
</comment>
<keyword evidence="5" id="KW-1185">Reference proteome</keyword>